<gene>
    <name evidence="2" type="ORF">CC86DRAFT_421572</name>
</gene>
<dbReference type="AlphaFoldDB" id="A0A6A6ZSV1"/>
<feature type="region of interest" description="Disordered" evidence="1">
    <location>
        <begin position="375"/>
        <end position="425"/>
    </location>
</feature>
<organism evidence="2 3">
    <name type="scientific">Ophiobolus disseminans</name>
    <dbReference type="NCBI Taxonomy" id="1469910"/>
    <lineage>
        <taxon>Eukaryota</taxon>
        <taxon>Fungi</taxon>
        <taxon>Dikarya</taxon>
        <taxon>Ascomycota</taxon>
        <taxon>Pezizomycotina</taxon>
        <taxon>Dothideomycetes</taxon>
        <taxon>Pleosporomycetidae</taxon>
        <taxon>Pleosporales</taxon>
        <taxon>Pleosporineae</taxon>
        <taxon>Phaeosphaeriaceae</taxon>
        <taxon>Ophiobolus</taxon>
    </lineage>
</organism>
<evidence type="ECO:0000313" key="2">
    <source>
        <dbReference type="EMBL" id="KAF2823886.1"/>
    </source>
</evidence>
<keyword evidence="3" id="KW-1185">Reference proteome</keyword>
<proteinExistence type="predicted"/>
<feature type="compositionally biased region" description="Polar residues" evidence="1">
    <location>
        <begin position="188"/>
        <end position="199"/>
    </location>
</feature>
<dbReference type="EMBL" id="MU006231">
    <property type="protein sequence ID" value="KAF2823886.1"/>
    <property type="molecule type" value="Genomic_DNA"/>
</dbReference>
<protein>
    <submittedName>
        <fullName evidence="2">Uncharacterized protein</fullName>
    </submittedName>
</protein>
<feature type="compositionally biased region" description="Polar residues" evidence="1">
    <location>
        <begin position="387"/>
        <end position="413"/>
    </location>
</feature>
<dbReference type="Proteomes" id="UP000799424">
    <property type="component" value="Unassembled WGS sequence"/>
</dbReference>
<sequence>MSNNNSSSQSSAAAATSTSNTMVGTAPSGLDAALANVNIDDNFNKAEAGDPIPISNVTIDVKLHRSGVLKISKSLKRVLKDCSSFDEAAKYLLILALALTLEQHATCATVTHTKDGYDANISTLAAELKSCEGEPATDGNIQEFGNLIAEFANKALAVTTAPTSSAVSIQNADPAPSPSPAQANTTPNPSTISMQNTDPAPSLSPEEATIKQEAENELNEPEPKVLEPLKAPTIALNCIPLTLRREGLVHMCKRLKHRSALAFEHSRYSERLNGLERANCSQFLEKELLASMQQDLRGMSQPPTPQQIKEEYENRINQKTEEFEAPGKFIALARRFHQHMKKVQEWMMKKLKKLSCFGSNGPAMMHVDDRERTWSATGMGTPIQPHPQHQPSARHQPQQQNLHHQEMEQQQPYSLRPPSTPRDPRAELKSRLRDTIQGMNCDTVINTDCPFLPPGQSRNMADMLEKLVFDEILKKHEQRRLHCASEGSWTLARRE</sequence>
<feature type="region of interest" description="Disordered" evidence="1">
    <location>
        <begin position="167"/>
        <end position="225"/>
    </location>
</feature>
<evidence type="ECO:0000256" key="1">
    <source>
        <dbReference type="SAM" id="MobiDB-lite"/>
    </source>
</evidence>
<feature type="compositionally biased region" description="Low complexity" evidence="1">
    <location>
        <begin position="170"/>
        <end position="187"/>
    </location>
</feature>
<name>A0A6A6ZSV1_9PLEO</name>
<accession>A0A6A6ZSV1</accession>
<evidence type="ECO:0000313" key="3">
    <source>
        <dbReference type="Proteomes" id="UP000799424"/>
    </source>
</evidence>
<reference evidence="2" key="1">
    <citation type="journal article" date="2020" name="Stud. Mycol.">
        <title>101 Dothideomycetes genomes: a test case for predicting lifestyles and emergence of pathogens.</title>
        <authorList>
            <person name="Haridas S."/>
            <person name="Albert R."/>
            <person name="Binder M."/>
            <person name="Bloem J."/>
            <person name="Labutti K."/>
            <person name="Salamov A."/>
            <person name="Andreopoulos B."/>
            <person name="Baker S."/>
            <person name="Barry K."/>
            <person name="Bills G."/>
            <person name="Bluhm B."/>
            <person name="Cannon C."/>
            <person name="Castanera R."/>
            <person name="Culley D."/>
            <person name="Daum C."/>
            <person name="Ezra D."/>
            <person name="Gonzalez J."/>
            <person name="Henrissat B."/>
            <person name="Kuo A."/>
            <person name="Liang C."/>
            <person name="Lipzen A."/>
            <person name="Lutzoni F."/>
            <person name="Magnuson J."/>
            <person name="Mondo S."/>
            <person name="Nolan M."/>
            <person name="Ohm R."/>
            <person name="Pangilinan J."/>
            <person name="Park H.-J."/>
            <person name="Ramirez L."/>
            <person name="Alfaro M."/>
            <person name="Sun H."/>
            <person name="Tritt A."/>
            <person name="Yoshinaga Y."/>
            <person name="Zwiers L.-H."/>
            <person name="Turgeon B."/>
            <person name="Goodwin S."/>
            <person name="Spatafora J."/>
            <person name="Crous P."/>
            <person name="Grigoriev I."/>
        </authorList>
    </citation>
    <scope>NUCLEOTIDE SEQUENCE</scope>
    <source>
        <strain evidence="2">CBS 113818</strain>
    </source>
</reference>